<dbReference type="GO" id="GO:0030983">
    <property type="term" value="F:mismatched DNA binding"/>
    <property type="evidence" value="ECO:0007669"/>
    <property type="project" value="InterPro"/>
</dbReference>
<evidence type="ECO:0000256" key="6">
    <source>
        <dbReference type="ARBA" id="ARBA00023254"/>
    </source>
</evidence>
<feature type="region of interest" description="Disordered" evidence="10">
    <location>
        <begin position="871"/>
        <end position="894"/>
    </location>
</feature>
<gene>
    <name evidence="12" type="ORF">B0T26DRAFT_761860</name>
</gene>
<evidence type="ECO:0000256" key="1">
    <source>
        <dbReference type="ARBA" id="ARBA00007094"/>
    </source>
</evidence>
<evidence type="ECO:0000256" key="10">
    <source>
        <dbReference type="SAM" id="MobiDB-lite"/>
    </source>
</evidence>
<dbReference type="RefSeq" id="XP_060303462.1">
    <property type="nucleotide sequence ID" value="XM_060446406.1"/>
</dbReference>
<dbReference type="AlphaFoldDB" id="A0AA40EC63"/>
<accession>A0AA40EC63</accession>
<dbReference type="EMBL" id="JAUIRO010000001">
    <property type="protein sequence ID" value="KAK0734585.1"/>
    <property type="molecule type" value="Genomic_DNA"/>
</dbReference>
<dbReference type="Pfam" id="PF00488">
    <property type="entry name" value="MutS_V"/>
    <property type="match status" value="1"/>
</dbReference>
<dbReference type="FunFam" id="3.40.50.300:FF:000870">
    <property type="entry name" value="MutS protein homolog 4"/>
    <property type="match status" value="1"/>
</dbReference>
<dbReference type="PANTHER" id="PTHR11361:SF21">
    <property type="entry name" value="MUTS PROTEIN HOMOLOG 4"/>
    <property type="match status" value="1"/>
</dbReference>
<evidence type="ECO:0000256" key="5">
    <source>
        <dbReference type="ARBA" id="ARBA00023125"/>
    </source>
</evidence>
<dbReference type="SMART" id="SM00534">
    <property type="entry name" value="MUTSac"/>
    <property type="match status" value="1"/>
</dbReference>
<feature type="domain" description="DNA mismatch repair proteins mutS family" evidence="11">
    <location>
        <begin position="694"/>
        <end position="710"/>
    </location>
</feature>
<comment type="subunit">
    <text evidence="7">Heterodimer consisting of MSH2-MSH3 (MutS beta). Forms a ternary complex with MutL alpha (MLH1-PMS1).</text>
</comment>
<dbReference type="GO" id="GO:0140664">
    <property type="term" value="F:ATP-dependent DNA damage sensor activity"/>
    <property type="evidence" value="ECO:0007669"/>
    <property type="project" value="InterPro"/>
</dbReference>
<dbReference type="InterPro" id="IPR000432">
    <property type="entry name" value="DNA_mismatch_repair_MutS_C"/>
</dbReference>
<evidence type="ECO:0000256" key="3">
    <source>
        <dbReference type="ARBA" id="ARBA00022741"/>
    </source>
</evidence>
<evidence type="ECO:0000256" key="4">
    <source>
        <dbReference type="ARBA" id="ARBA00022840"/>
    </source>
</evidence>
<feature type="region of interest" description="Disordered" evidence="10">
    <location>
        <begin position="1"/>
        <end position="37"/>
    </location>
</feature>
<keyword evidence="5" id="KW-0238">DNA-binding</keyword>
<dbReference type="SUPFAM" id="SSF48334">
    <property type="entry name" value="DNA repair protein MutS, domain III"/>
    <property type="match status" value="1"/>
</dbReference>
<evidence type="ECO:0000256" key="9">
    <source>
        <dbReference type="ARBA" id="ARBA00073774"/>
    </source>
</evidence>
<dbReference type="PROSITE" id="PS00486">
    <property type="entry name" value="DNA_MISMATCH_REPAIR_2"/>
    <property type="match status" value="1"/>
</dbReference>
<dbReference type="InterPro" id="IPR017261">
    <property type="entry name" value="DNA_mismatch_repair_MutS/MSH"/>
</dbReference>
<comment type="caution">
    <text evidence="12">The sequence shown here is derived from an EMBL/GenBank/DDBJ whole genome shotgun (WGS) entry which is preliminary data.</text>
</comment>
<protein>
    <recommendedName>
        <fullName evidence="2 9">DNA mismatch repair protein MSH3</fullName>
    </recommendedName>
    <alternativeName>
        <fullName evidence="2 9">DNA mismatch repair protein MSH3</fullName>
    </alternativeName>
    <alternativeName>
        <fullName evidence="8">MutS protein homolog 3</fullName>
    </alternativeName>
</protein>
<evidence type="ECO:0000256" key="7">
    <source>
        <dbReference type="ARBA" id="ARBA00025902"/>
    </source>
</evidence>
<keyword evidence="13" id="KW-1185">Reference proteome</keyword>
<keyword evidence="3" id="KW-0547">Nucleotide-binding</keyword>
<dbReference type="GO" id="GO:0007131">
    <property type="term" value="P:reciprocal meiotic recombination"/>
    <property type="evidence" value="ECO:0007669"/>
    <property type="project" value="TreeGrafter"/>
</dbReference>
<evidence type="ECO:0000256" key="2">
    <source>
        <dbReference type="ARBA" id="ARBA00022151"/>
    </source>
</evidence>
<dbReference type="SMART" id="SM00533">
    <property type="entry name" value="MUTSd"/>
    <property type="match status" value="1"/>
</dbReference>
<comment type="similarity">
    <text evidence="1">Belongs to the DNA mismatch repair MutS family. MSH3 subfamily.</text>
</comment>
<dbReference type="PANTHER" id="PTHR11361">
    <property type="entry name" value="DNA MISMATCH REPAIR PROTEIN MUTS FAMILY MEMBER"/>
    <property type="match status" value="1"/>
</dbReference>
<evidence type="ECO:0000259" key="11">
    <source>
        <dbReference type="PROSITE" id="PS00486"/>
    </source>
</evidence>
<proteinExistence type="inferred from homology"/>
<keyword evidence="4" id="KW-0067">ATP-binding</keyword>
<reference evidence="12" key="1">
    <citation type="submission" date="2023-06" db="EMBL/GenBank/DDBJ databases">
        <title>Genome-scale phylogeny and comparative genomics of the fungal order Sordariales.</title>
        <authorList>
            <consortium name="Lawrence Berkeley National Laboratory"/>
            <person name="Hensen N."/>
            <person name="Bonometti L."/>
            <person name="Westerberg I."/>
            <person name="Brannstrom I.O."/>
            <person name="Guillou S."/>
            <person name="Cros-Aarteil S."/>
            <person name="Calhoun S."/>
            <person name="Haridas S."/>
            <person name="Kuo A."/>
            <person name="Mondo S."/>
            <person name="Pangilinan J."/>
            <person name="Riley R."/>
            <person name="LaButti K."/>
            <person name="Andreopoulos B."/>
            <person name="Lipzen A."/>
            <person name="Chen C."/>
            <person name="Yanf M."/>
            <person name="Daum C."/>
            <person name="Ng V."/>
            <person name="Clum A."/>
            <person name="Steindorff A."/>
            <person name="Ohm R."/>
            <person name="Martin F."/>
            <person name="Silar P."/>
            <person name="Natvig D."/>
            <person name="Lalanne C."/>
            <person name="Gautier V."/>
            <person name="Ament-velasquez S.L."/>
            <person name="Kruys A."/>
            <person name="Hutchinson M.I."/>
            <person name="Powell A.J."/>
            <person name="Barry K."/>
            <person name="Miller A.N."/>
            <person name="Grigoriev I.V."/>
            <person name="Debuchy R."/>
            <person name="Gladieux P."/>
            <person name="Thoren M.H."/>
            <person name="Johannesson H."/>
        </authorList>
    </citation>
    <scope>NUCLEOTIDE SEQUENCE</scope>
    <source>
        <strain evidence="12">SMH2392-1A</strain>
    </source>
</reference>
<dbReference type="InterPro" id="IPR036187">
    <property type="entry name" value="DNA_mismatch_repair_MutS_sf"/>
</dbReference>
<feature type="compositionally biased region" description="Polar residues" evidence="10">
    <location>
        <begin position="1"/>
        <end position="11"/>
    </location>
</feature>
<dbReference type="Gene3D" id="1.10.1420.10">
    <property type="match status" value="2"/>
</dbReference>
<evidence type="ECO:0000313" key="12">
    <source>
        <dbReference type="EMBL" id="KAK0734585.1"/>
    </source>
</evidence>
<dbReference type="Pfam" id="PF05192">
    <property type="entry name" value="MutS_III"/>
    <property type="match status" value="1"/>
</dbReference>
<dbReference type="GO" id="GO:0005524">
    <property type="term" value="F:ATP binding"/>
    <property type="evidence" value="ECO:0007669"/>
    <property type="project" value="UniProtKB-KW"/>
</dbReference>
<keyword evidence="6" id="KW-0469">Meiosis</keyword>
<dbReference type="Proteomes" id="UP001172101">
    <property type="component" value="Unassembled WGS sequence"/>
</dbReference>
<dbReference type="CDD" id="cd03243">
    <property type="entry name" value="ABC_MutS_homologs"/>
    <property type="match status" value="1"/>
</dbReference>
<feature type="non-terminal residue" evidence="12">
    <location>
        <position position="1"/>
    </location>
</feature>
<feature type="compositionally biased region" description="Acidic residues" evidence="10">
    <location>
        <begin position="12"/>
        <end position="21"/>
    </location>
</feature>
<dbReference type="PIRSF" id="PIRSF037677">
    <property type="entry name" value="DNA_mis_repair_Msh6"/>
    <property type="match status" value="1"/>
</dbReference>
<dbReference type="InterPro" id="IPR045076">
    <property type="entry name" value="MutS"/>
</dbReference>
<organism evidence="12 13">
    <name type="scientific">Lasiosphaeria miniovina</name>
    <dbReference type="NCBI Taxonomy" id="1954250"/>
    <lineage>
        <taxon>Eukaryota</taxon>
        <taxon>Fungi</taxon>
        <taxon>Dikarya</taxon>
        <taxon>Ascomycota</taxon>
        <taxon>Pezizomycotina</taxon>
        <taxon>Sordariomycetes</taxon>
        <taxon>Sordariomycetidae</taxon>
        <taxon>Sordariales</taxon>
        <taxon>Lasiosphaeriaceae</taxon>
        <taxon>Lasiosphaeria</taxon>
    </lineage>
</organism>
<dbReference type="InterPro" id="IPR027417">
    <property type="entry name" value="P-loop_NTPase"/>
</dbReference>
<dbReference type="GO" id="GO:0005634">
    <property type="term" value="C:nucleus"/>
    <property type="evidence" value="ECO:0007669"/>
    <property type="project" value="TreeGrafter"/>
</dbReference>
<evidence type="ECO:0000313" key="13">
    <source>
        <dbReference type="Proteomes" id="UP001172101"/>
    </source>
</evidence>
<dbReference type="InterPro" id="IPR007696">
    <property type="entry name" value="DNA_mismatch_repair_MutS_core"/>
</dbReference>
<dbReference type="GeneID" id="85329676"/>
<dbReference type="Gene3D" id="3.40.50.300">
    <property type="entry name" value="P-loop containing nucleotide triphosphate hydrolases"/>
    <property type="match status" value="1"/>
</dbReference>
<feature type="compositionally biased region" description="Basic and acidic residues" evidence="10">
    <location>
        <begin position="882"/>
        <end position="894"/>
    </location>
</feature>
<evidence type="ECO:0000256" key="8">
    <source>
        <dbReference type="ARBA" id="ARBA00029792"/>
    </source>
</evidence>
<dbReference type="SUPFAM" id="SSF52540">
    <property type="entry name" value="P-loop containing nucleoside triphosphate hydrolases"/>
    <property type="match status" value="1"/>
</dbReference>
<name>A0AA40EC63_9PEZI</name>
<dbReference type="GO" id="GO:0006298">
    <property type="term" value="P:mismatch repair"/>
    <property type="evidence" value="ECO:0007669"/>
    <property type="project" value="InterPro"/>
</dbReference>
<sequence length="915" mass="103247">MVQSELGSDSDSGWDTDEEEELGKLVGATSTPRQGLGGDEDKDKLICAISESRSSDVLGLAVINLTAGQVDIVTILNDDKYQRLFETLWRIQGTPEVFLVLKNVVSENSKSRLAPSLDHEFPDVPILPLVRENWNKLEAHRLIDLFSVNRQAKATGDSLGSSFYGSCAFAAAMTYVREELNIFFSKQSLVIRHSRPADAMGIDRSTIMSLELLYNIRGPKTKSSTLFGVLNYTRTPQGRRLLRSTMLQPSIKKEEILGRYDALQALCDDEDLFQDVSKGLKDLTGMDVERSIPWAHAHPALDEGVAMIQGHYQIFLPVHAELYEAERELNHILMLRRYIAGVQHLHRTVSSAHCASSLVDSILEKFSLGTLGPVVQVLIDSIEEDATYSNAPIDIRNNRLWAVKAEPNGILERARKLFRRRVDELNEYVDRLNDHFTKHLGMIAELCMDNDKDRHYHLRFHWEDVKYDVSRRWREVETQKVGHAYHWKQYTIGGVPIVNGVRRKKHYYCQTIELLERSREIQLQADIVTTQSDRLVLELKGRLLRHAPALLAMSDAVAKLDMLCSFADLSTSQNYVRPVIADSLVLKAARNPITEIRKINFVANDVFSGKDGQRFLVITGGNMSGKSTFIRTIALIQIMAQMGCFIPARYAGIPICDRIFTRVSTEDRPEGNLGTLGVEMREMNVVLRKATKNSLVIIDELGRGTSRKDGLAIAISMSESLIDIGCRVFFATHFPEIARVLNSWKPKSVLNVHFEGRSVMSTDAAQISLPHRLSSGPVEETDHGLDLSRRFFLPQIVRNAEKVSGFLQSRQIAEEPGPMSREAEQNKLILALPDLLKQAHGSNMDDSALESYLERLQTEFTVRMDEVADDDALKDTTNTPRSAEKPVLDKPDKEELMDWKKKCDEGEKRVMRAHL</sequence>